<evidence type="ECO:0000256" key="2">
    <source>
        <dbReference type="ARBA" id="ARBA00023315"/>
    </source>
</evidence>
<dbReference type="SUPFAM" id="SSF55729">
    <property type="entry name" value="Acyl-CoA N-acyltransferases (Nat)"/>
    <property type="match status" value="1"/>
</dbReference>
<gene>
    <name evidence="4" type="ORF">ACE1CC_04805</name>
</gene>
<dbReference type="InterPro" id="IPR000182">
    <property type="entry name" value="GNAT_dom"/>
</dbReference>
<evidence type="ECO:0000259" key="3">
    <source>
        <dbReference type="PROSITE" id="PS51186"/>
    </source>
</evidence>
<keyword evidence="1 4" id="KW-0808">Transferase</keyword>
<evidence type="ECO:0000256" key="1">
    <source>
        <dbReference type="ARBA" id="ARBA00022679"/>
    </source>
</evidence>
<protein>
    <submittedName>
        <fullName evidence="4">GNAT family N-acetyltransferase</fullName>
        <ecNumber evidence="4">2.3.1.-</ecNumber>
    </submittedName>
</protein>
<dbReference type="PROSITE" id="PS51186">
    <property type="entry name" value="GNAT"/>
    <property type="match status" value="1"/>
</dbReference>
<keyword evidence="5" id="KW-1185">Reference proteome</keyword>
<dbReference type="PANTHER" id="PTHR43877">
    <property type="entry name" value="AMINOALKYLPHOSPHONATE N-ACETYLTRANSFERASE-RELATED-RELATED"/>
    <property type="match status" value="1"/>
</dbReference>
<dbReference type="EC" id="2.3.1.-" evidence="4"/>
<comment type="caution">
    <text evidence="4">The sequence shown here is derived from an EMBL/GenBank/DDBJ whole genome shotgun (WGS) entry which is preliminary data.</text>
</comment>
<dbReference type="Pfam" id="PF00583">
    <property type="entry name" value="Acetyltransf_1"/>
    <property type="match status" value="1"/>
</dbReference>
<dbReference type="RefSeq" id="WP_413269336.1">
    <property type="nucleotide sequence ID" value="NZ_JBHFNQ010000041.1"/>
</dbReference>
<dbReference type="Proteomes" id="UP001576774">
    <property type="component" value="Unassembled WGS sequence"/>
</dbReference>
<evidence type="ECO:0000313" key="5">
    <source>
        <dbReference type="Proteomes" id="UP001576774"/>
    </source>
</evidence>
<accession>A0ABV4X1V4</accession>
<proteinExistence type="predicted"/>
<dbReference type="EMBL" id="JBHFNQ010000041">
    <property type="protein sequence ID" value="MFB2876193.1"/>
    <property type="molecule type" value="Genomic_DNA"/>
</dbReference>
<evidence type="ECO:0000313" key="4">
    <source>
        <dbReference type="EMBL" id="MFB2876193.1"/>
    </source>
</evidence>
<feature type="domain" description="N-acetyltransferase" evidence="3">
    <location>
        <begin position="1"/>
        <end position="88"/>
    </location>
</feature>
<name>A0ABV4X1V4_9CYAN</name>
<dbReference type="GO" id="GO:0016746">
    <property type="term" value="F:acyltransferase activity"/>
    <property type="evidence" value="ECO:0007669"/>
    <property type="project" value="UniProtKB-KW"/>
</dbReference>
<keyword evidence="2 4" id="KW-0012">Acyltransferase</keyword>
<sequence length="88" mass="9872">MVGFVDFKVIPVHQGSEQKFARIFDFFIRPSVHRCGYGTQLARKVISSAKEQGAINIEISVLPDNKAALAFWQSLGFSLHLYALQMTV</sequence>
<dbReference type="PANTHER" id="PTHR43877:SF1">
    <property type="entry name" value="ACETYLTRANSFERASE"/>
    <property type="match status" value="1"/>
</dbReference>
<reference evidence="4 5" key="1">
    <citation type="submission" date="2024-09" db="EMBL/GenBank/DDBJ databases">
        <title>Floridaenema gen nov. (Aerosakkonemataceae, Aerosakkonematales ord. nov., Cyanobacteria) from benthic tropical and subtropical fresh waters, with the description of four new species.</title>
        <authorList>
            <person name="Moretto J.A."/>
            <person name="Berthold D.E."/>
            <person name="Lefler F.W."/>
            <person name="Huang I.-S."/>
            <person name="Laughinghouse H. IV."/>
        </authorList>
    </citation>
    <scope>NUCLEOTIDE SEQUENCE [LARGE SCALE GENOMIC DNA]</scope>
    <source>
        <strain evidence="4 5">BLCC-F46</strain>
    </source>
</reference>
<dbReference type="CDD" id="cd04301">
    <property type="entry name" value="NAT_SF"/>
    <property type="match status" value="1"/>
</dbReference>
<organism evidence="4 5">
    <name type="scientific">Floridaenema aerugineum BLCC-F46</name>
    <dbReference type="NCBI Taxonomy" id="3153654"/>
    <lineage>
        <taxon>Bacteria</taxon>
        <taxon>Bacillati</taxon>
        <taxon>Cyanobacteriota</taxon>
        <taxon>Cyanophyceae</taxon>
        <taxon>Oscillatoriophycideae</taxon>
        <taxon>Aerosakkonematales</taxon>
        <taxon>Aerosakkonemataceae</taxon>
        <taxon>Floridanema</taxon>
        <taxon>Floridanema aerugineum</taxon>
    </lineage>
</organism>
<dbReference type="Gene3D" id="3.40.630.30">
    <property type="match status" value="1"/>
</dbReference>
<dbReference type="InterPro" id="IPR050832">
    <property type="entry name" value="Bact_Acetyltransf"/>
</dbReference>
<dbReference type="InterPro" id="IPR016181">
    <property type="entry name" value="Acyl_CoA_acyltransferase"/>
</dbReference>